<evidence type="ECO:0000259" key="6">
    <source>
        <dbReference type="PROSITE" id="PS50208"/>
    </source>
</evidence>
<organism evidence="7 8">
    <name type="scientific">[Empedobacter] haloabium</name>
    <dbReference type="NCBI Taxonomy" id="592317"/>
    <lineage>
        <taxon>Bacteria</taxon>
        <taxon>Pseudomonadati</taxon>
        <taxon>Pseudomonadota</taxon>
        <taxon>Betaproteobacteria</taxon>
        <taxon>Burkholderiales</taxon>
        <taxon>Oxalobacteraceae</taxon>
        <taxon>Telluria group</taxon>
        <taxon>Telluria group incertae sedis</taxon>
    </lineage>
</organism>
<accession>A0ABZ1UG86</accession>
<feature type="chain" id="PRO_5045427797" evidence="5">
    <location>
        <begin position="37"/>
        <end position="2279"/>
    </location>
</feature>
<keyword evidence="3 5" id="KW-0732">Signal</keyword>
<name>A0ABZ1UG86_9BURK</name>
<dbReference type="Pfam" id="PF05860">
    <property type="entry name" value="TPS"/>
    <property type="match status" value="1"/>
</dbReference>
<comment type="subcellular location">
    <subcellularLocation>
        <location evidence="1">Secreted</location>
    </subcellularLocation>
</comment>
<dbReference type="Gene3D" id="2.160.20.10">
    <property type="entry name" value="Single-stranded right-handed beta-helix, Pectin lyase-like"/>
    <property type="match status" value="1"/>
</dbReference>
<evidence type="ECO:0000313" key="8">
    <source>
        <dbReference type="Proteomes" id="UP000321323"/>
    </source>
</evidence>
<evidence type="ECO:0000256" key="2">
    <source>
        <dbReference type="ARBA" id="ARBA00022525"/>
    </source>
</evidence>
<keyword evidence="8" id="KW-1185">Reference proteome</keyword>
<evidence type="ECO:0000256" key="3">
    <source>
        <dbReference type="ARBA" id="ARBA00022729"/>
    </source>
</evidence>
<dbReference type="EMBL" id="CP136508">
    <property type="protein sequence ID" value="WUR11071.1"/>
    <property type="molecule type" value="Genomic_DNA"/>
</dbReference>
<dbReference type="NCBIfam" id="TIGR01901">
    <property type="entry name" value="adhes_NPXG"/>
    <property type="match status" value="1"/>
</dbReference>
<evidence type="ECO:0000256" key="5">
    <source>
        <dbReference type="SAM" id="SignalP"/>
    </source>
</evidence>
<dbReference type="Pfam" id="PF18657">
    <property type="entry name" value="YDG"/>
    <property type="match status" value="8"/>
</dbReference>
<gene>
    <name evidence="7" type="ORF">E7V67_015225</name>
</gene>
<dbReference type="SUPFAM" id="SSF51126">
    <property type="entry name" value="Pectin lyase-like"/>
    <property type="match status" value="1"/>
</dbReference>
<proteinExistence type="predicted"/>
<dbReference type="InterPro" id="IPR011050">
    <property type="entry name" value="Pectin_lyase_fold/virulence"/>
</dbReference>
<dbReference type="SUPFAM" id="SSF52129">
    <property type="entry name" value="Caspase-like"/>
    <property type="match status" value="1"/>
</dbReference>
<sequence>MKQSFDTPQAGPDQVGVRGARLALAAAIAAAFGATAADAWAQLPAGATVVHGSAAIATDGGRMTVTNSPNAVLNWRAFSVGAGNSVHFAQQSAASQVLNRVVGNDPSAILGGLSSNGGVWLVNPHGVLFGANARIDVGGLVASSLPLSNEDFLAGRHRFDGAGAPAGQVLNQGDIHTSFGGRVWLMGDTVRNDGLIESPGGHIVLAAGRSIDLVDSGVPNVTVRVTAPANAAVNLGTLLAHGGGSIDVHGGIVNQQGIVRADSMGRDAAGRVVLQAQGDVRLGAGGATSADAAGSGAGGTVLVASARGATLAQGDVSARSSGGKGGRIHLLGQQVGVYGNAQVDASGATGGGEVLAGGDYQGGNAAVPHAQASYLGPRAALRANATATGDGGKVVLWSDRATRAFGTLEARGGPGGGNGGLVETSGRHLDARPEAVDVGAKHGKGGTWLLDPGNITIVAGGCCGGDRTAFDETFMFTIESSADDTEIRADVITRALASDGHVIVRTGGGDATTQEGDIRVAANIDATGAAAGAKLTLEAHNDIIFDPGVHITAGSNPLGVTLTADSDGNRRGDVLLQAGAGIAANGGDIIMTAGPDAERPAGRIDLQRATLDAGAGVIGLRGGSIDIGDGSELAGSSIGAAADTLTVTGSSLTARDGLLALSSRDGLGAATVEGSTLSASAAESPLLGRIIVQNGRLDVNGSRMTASNAFDLSATTTNITAGSTLTAPTFRLSAHDFTVKDATLNAAAGGLELIGSPGELPSRATLTNATLTAGPGGEIWLWRDQIDIVNSKLTAAGALQLNAPSLDISAGSRLTGRSVMLNSGALDVRDSALAATAGGIVLTVEGADGAGTIALRDTSLDARAPAGADGRVMFIDGAVALTDTNIAATGPLTINADSASIANPGRTATLRAAEIDIVARTTSLDQANLAAATTGDAIVIDTATLANRASVLSTPAGRWLVYLREGGFPAAALADLPYTFVQFDAADTPAAVHGAGAHGIMLADPLDLHIKVDAARPYDGTTTARFSRVLASDAGPGFTVRTRVDAEAAEGVFDNRNAGLDKPIVFEAEGGYFEVRAPGDRPVYGATQSYTGDITPKAITASGLVAANKVYDATRTASLTGSLAGVVEGDRVDLAGATGLFDTKDVGTGKTVSFSAATLGGADAGNYILAGGATTTADITPRTISAAGITALDKVYDGTRVAALAGNLTEAFAGDDLTLAASGSFADKNVGAGKTVTVSGGTLAGADAHNYLLAGEYVTRASITARPIAPAGIIALDKVYDATRTATLAGALAETIPGDVLFLTGATGLFDNKNAGTNKLVTISGGTLTGADRGNYILVPDYTTRASIARRPIGATGLSAADKVYDGTRTATLSGTLAEALPGDRVSLAGATGLFDTKDAGTGKTVTIASATLAGPDGGNYVVADDARTTASITPRPISAAGITAADKVYDASRTATLGGALADALAGDDVVLAGASALFDDKNVGVAKPVTISGGTLGGRDAGNYRLASAYTTTASITPLAISANGITALDKVYDGTRGATLAGTLADTLPGDALALAGATGEFDTKAAGAGKVVTVRGGVLTGADAGNYTLAGSHTTTAAITRRPIDAVGITAADKVYDGNRDATLSGSLSGVLDGDVLALAGATGQFDSKNVGTGKVVAITGGTLTGPDAANYILTEGATARAAITPRPVNLAISGPVVKEYDAGSSASLGAGQYVLNGAIAGDAVGVTGPTQGSYDSANVGQGKTVSVTGVFQISGGDALNYRVGTVDLTAASNVVSATAVGNSGAITPATLFYTAAPVLREPGVPVDGLSGTVTGFKGADTLASATTGVLVWRSTAPTPTQPGVYPIIGAGLSALNYVLVQAPGNDAALEVTVGNAPASAPQQAQVGSVAAIASALNGALPAPDQRPATGGLLDISNPAVGRTYGAVRIGAMSQDELGQLIAQRRNFKRKLFADAVYKLELDPSLADVQPCATVIESASGACRLTPNQLSSIGADARLAALVGKVETTGSSAGGSTGSSAEDGAPARSARVATAHLPQIERKIAVLFGINDYADKTIPPLLNAVPDVDAVSQLFADKLGYEVRVVRNPTKADIIRTLNQLSVEINSTDSVVIYYAGHGYSLEKNGAGYWLPADAQASEPSRWISNVDVARLLTGIRSSQMVVISDSCYSGAFARDGMTAVGRDVTAESVLAKRSVVVISSGGDEPVADEGKDGHSIFAWNLMQAMRSISDWKPGSTVFNDVQAGVRKEFPQTPKYGAVTSAGHQAGGDYLFELR</sequence>
<dbReference type="SMART" id="SM00912">
    <property type="entry name" value="Haemagg_act"/>
    <property type="match status" value="1"/>
</dbReference>
<dbReference type="InterPro" id="IPR001309">
    <property type="entry name" value="Pept_C14_p20"/>
</dbReference>
<feature type="domain" description="Caspase family p20" evidence="6">
    <location>
        <begin position="2045"/>
        <end position="2123"/>
    </location>
</feature>
<evidence type="ECO:0000256" key="4">
    <source>
        <dbReference type="SAM" id="MobiDB-lite"/>
    </source>
</evidence>
<feature type="signal peptide" evidence="5">
    <location>
        <begin position="1"/>
        <end position="36"/>
    </location>
</feature>
<feature type="region of interest" description="Disordered" evidence="4">
    <location>
        <begin position="2012"/>
        <end position="2031"/>
    </location>
</feature>
<keyword evidence="2" id="KW-0964">Secreted</keyword>
<dbReference type="InterPro" id="IPR012334">
    <property type="entry name" value="Pectin_lyas_fold"/>
</dbReference>
<evidence type="ECO:0000313" key="7">
    <source>
        <dbReference type="EMBL" id="WUR11071.1"/>
    </source>
</evidence>
<dbReference type="PANTHER" id="PTHR12338:SF8">
    <property type="entry name" value="HEME_HEMOPEXIN-BINDING PROTEIN"/>
    <property type="match status" value="1"/>
</dbReference>
<protein>
    <submittedName>
        <fullName evidence="7">YDG domain-containing protein</fullName>
    </submittedName>
</protein>
<reference evidence="7 8" key="1">
    <citation type="journal article" date="2019" name="Int. J. Syst. Evol. Microbiol.">
        <title>The Draft Whole-Genome Sequence of the Antibiotic Producer Empedobacter haloabium ATCC 31962 Provides Indications for Its Taxonomic Reclassification.</title>
        <authorList>
            <person name="Miess H."/>
            <person name="Arlt P."/>
            <person name="Apel A.K."/>
            <person name="Weber T."/>
            <person name="Nieselt K."/>
            <person name="Hanssen F."/>
            <person name="Czemmel S."/>
            <person name="Nahnsen S."/>
            <person name="Gross H."/>
        </authorList>
    </citation>
    <scope>NUCLEOTIDE SEQUENCE [LARGE SCALE GENOMIC DNA]</scope>
    <source>
        <strain evidence="7 8">ATCC 31962</strain>
    </source>
</reference>
<dbReference type="Pfam" id="PF00656">
    <property type="entry name" value="Peptidase_C14"/>
    <property type="match status" value="1"/>
</dbReference>
<dbReference type="Proteomes" id="UP000321323">
    <property type="component" value="Chromosome"/>
</dbReference>
<dbReference type="Gene3D" id="3.40.50.1460">
    <property type="match status" value="1"/>
</dbReference>
<dbReference type="InterPro" id="IPR008638">
    <property type="entry name" value="FhaB/CdiA-like_TPS"/>
</dbReference>
<dbReference type="PROSITE" id="PS50208">
    <property type="entry name" value="CASPASE_P20"/>
    <property type="match status" value="1"/>
</dbReference>
<evidence type="ECO:0000256" key="1">
    <source>
        <dbReference type="ARBA" id="ARBA00004613"/>
    </source>
</evidence>
<dbReference type="PANTHER" id="PTHR12338">
    <property type="entry name" value="AUTOTRANSPORTER"/>
    <property type="match status" value="1"/>
</dbReference>
<dbReference type="InterPro" id="IPR041248">
    <property type="entry name" value="YDG"/>
</dbReference>
<dbReference type="InterPro" id="IPR011600">
    <property type="entry name" value="Pept_C14_caspase"/>
</dbReference>
<dbReference type="InterPro" id="IPR029030">
    <property type="entry name" value="Caspase-like_dom_sf"/>
</dbReference>
<dbReference type="InterPro" id="IPR050909">
    <property type="entry name" value="Bact_Autotransporter_VF"/>
</dbReference>